<dbReference type="Proteomes" id="UP001271792">
    <property type="component" value="Unassembled WGS sequence"/>
</dbReference>
<feature type="transmembrane region" description="Helical" evidence="6">
    <location>
        <begin position="167"/>
        <end position="186"/>
    </location>
</feature>
<feature type="transmembrane region" description="Helical" evidence="6">
    <location>
        <begin position="252"/>
        <end position="274"/>
    </location>
</feature>
<evidence type="ECO:0000256" key="5">
    <source>
        <dbReference type="ARBA" id="ARBA00023136"/>
    </source>
</evidence>
<comment type="caution">
    <text evidence="7">The sequence shown here is derived from an EMBL/GenBank/DDBJ whole genome shotgun (WGS) entry which is preliminary data.</text>
</comment>
<proteinExistence type="predicted"/>
<accession>A0ABU4TTM3</accession>
<evidence type="ECO:0000256" key="3">
    <source>
        <dbReference type="ARBA" id="ARBA00022692"/>
    </source>
</evidence>
<feature type="transmembrane region" description="Helical" evidence="6">
    <location>
        <begin position="70"/>
        <end position="91"/>
    </location>
</feature>
<dbReference type="PANTHER" id="PTHR23513:SF18">
    <property type="entry name" value="INTEGRAL MEMBRANE PROTEIN"/>
    <property type="match status" value="1"/>
</dbReference>
<reference evidence="7 8" key="1">
    <citation type="submission" date="2023-11" db="EMBL/GenBank/DDBJ databases">
        <title>Lentzea sokolovensis, sp. nov., Lentzea kristufkii, sp. nov., and Lentzea miocenensis, sp. nov., rare actinobacteria from Sokolov Coal Basin, Miocene lacustrine sediment, Czech Republic.</title>
        <authorList>
            <person name="Lara A."/>
            <person name="Kotroba L."/>
            <person name="Nouioui I."/>
            <person name="Neumann-Schaal M."/>
            <person name="Mast Y."/>
            <person name="Chronakova A."/>
        </authorList>
    </citation>
    <scope>NUCLEOTIDE SEQUENCE [LARGE SCALE GENOMIC DNA]</scope>
    <source>
        <strain evidence="7 8">BCCO 10_0798</strain>
    </source>
</reference>
<dbReference type="CDD" id="cd06173">
    <property type="entry name" value="MFS_MefA_like"/>
    <property type="match status" value="1"/>
</dbReference>
<feature type="transmembrane region" description="Helical" evidence="6">
    <location>
        <begin position="224"/>
        <end position="246"/>
    </location>
</feature>
<evidence type="ECO:0000256" key="1">
    <source>
        <dbReference type="ARBA" id="ARBA00004651"/>
    </source>
</evidence>
<reference evidence="7 8" key="2">
    <citation type="submission" date="2023-11" db="EMBL/GenBank/DDBJ databases">
        <authorList>
            <person name="Lara A.C."/>
            <person name="Chronakova A."/>
        </authorList>
    </citation>
    <scope>NUCLEOTIDE SEQUENCE [LARGE SCALE GENOMIC DNA]</scope>
    <source>
        <strain evidence="7 8">BCCO 10_0798</strain>
    </source>
</reference>
<dbReference type="SUPFAM" id="SSF103473">
    <property type="entry name" value="MFS general substrate transporter"/>
    <property type="match status" value="1"/>
</dbReference>
<dbReference type="EMBL" id="JAXAVV010000009">
    <property type="protein sequence ID" value="MDX8051652.1"/>
    <property type="molecule type" value="Genomic_DNA"/>
</dbReference>
<keyword evidence="5 6" id="KW-0472">Membrane</keyword>
<evidence type="ECO:0000313" key="8">
    <source>
        <dbReference type="Proteomes" id="UP001271792"/>
    </source>
</evidence>
<keyword evidence="8" id="KW-1185">Reference proteome</keyword>
<organism evidence="7 8">
    <name type="scientific">Lentzea kristufekii</name>
    <dbReference type="NCBI Taxonomy" id="3095430"/>
    <lineage>
        <taxon>Bacteria</taxon>
        <taxon>Bacillati</taxon>
        <taxon>Actinomycetota</taxon>
        <taxon>Actinomycetes</taxon>
        <taxon>Pseudonocardiales</taxon>
        <taxon>Pseudonocardiaceae</taxon>
        <taxon>Lentzea</taxon>
    </lineage>
</organism>
<evidence type="ECO:0000313" key="7">
    <source>
        <dbReference type="EMBL" id="MDX8051652.1"/>
    </source>
</evidence>
<dbReference type="Pfam" id="PF07690">
    <property type="entry name" value="MFS_1"/>
    <property type="match status" value="1"/>
</dbReference>
<comment type="subcellular location">
    <subcellularLocation>
        <location evidence="1">Cell membrane</location>
        <topology evidence="1">Multi-pass membrane protein</topology>
    </subcellularLocation>
</comment>
<dbReference type="InterPro" id="IPR011701">
    <property type="entry name" value="MFS"/>
</dbReference>
<keyword evidence="4 6" id="KW-1133">Transmembrane helix</keyword>
<keyword evidence="3 6" id="KW-0812">Transmembrane</keyword>
<feature type="transmembrane region" description="Helical" evidence="6">
    <location>
        <begin position="281"/>
        <end position="307"/>
    </location>
</feature>
<dbReference type="PANTHER" id="PTHR23513">
    <property type="entry name" value="INTEGRAL MEMBRANE EFFLUX PROTEIN-RELATED"/>
    <property type="match status" value="1"/>
</dbReference>
<name>A0ABU4TTM3_9PSEU</name>
<feature type="transmembrane region" description="Helical" evidence="6">
    <location>
        <begin position="43"/>
        <end position="63"/>
    </location>
</feature>
<gene>
    <name evidence="7" type="ORF">SK571_19865</name>
</gene>
<feature type="transmembrane region" description="Helical" evidence="6">
    <location>
        <begin position="367"/>
        <end position="389"/>
    </location>
</feature>
<dbReference type="Gene3D" id="1.20.1250.20">
    <property type="entry name" value="MFS general substrate transporter like domains"/>
    <property type="match status" value="1"/>
</dbReference>
<dbReference type="InterPro" id="IPR036259">
    <property type="entry name" value="MFS_trans_sf"/>
</dbReference>
<keyword evidence="2" id="KW-1003">Cell membrane</keyword>
<feature type="transmembrane region" description="Helical" evidence="6">
    <location>
        <begin position="97"/>
        <end position="120"/>
    </location>
</feature>
<sequence length="409" mass="41876">MGRRAFALLWSGQVVSLTGSGAATFALSTAVYAATGQAAALALVLAAKFVTSIYLAPLAGAVADHFPRRGVIITCDVALACCALVLAALATSLTPGVIGAIIAVVALSGLVDAALSVSLSASVRQLRGEADLTKVNGMVSFVENLPAFAGPVLGAAVYSFASPSLVFLFDAVSFTVAACLALAARWDSAPAGPKRPLRPFAGAAAGVRYVLRDRRFRRLQLSFAWNNFFNGMGAAVLTAFVLTAAENPEWNLALYTIASSAGLLLGASAVVLLAGRVPRRFLIGGGVLVGGLVGRVALVATALPWAWAVSGCARNIAVQMTNAPLTAIWQERVPQERQGTVFGARRLLGQGPYPVAVLLGGLLTDHLVSAATLLLLLGVAEIVVGLALLAGRAVAELSEAPAETPAPSR</sequence>
<feature type="transmembrane region" description="Helical" evidence="6">
    <location>
        <begin position="141"/>
        <end position="161"/>
    </location>
</feature>
<protein>
    <submittedName>
        <fullName evidence="7">MFS transporter</fullName>
    </submittedName>
</protein>
<dbReference type="RefSeq" id="WP_319985574.1">
    <property type="nucleotide sequence ID" value="NZ_JAXAVV010000009.1"/>
</dbReference>
<evidence type="ECO:0000256" key="6">
    <source>
        <dbReference type="SAM" id="Phobius"/>
    </source>
</evidence>
<evidence type="ECO:0000256" key="2">
    <source>
        <dbReference type="ARBA" id="ARBA00022475"/>
    </source>
</evidence>
<evidence type="ECO:0000256" key="4">
    <source>
        <dbReference type="ARBA" id="ARBA00022989"/>
    </source>
</evidence>